<keyword evidence="6" id="KW-1133">Transmembrane helix</keyword>
<reference evidence="8" key="1">
    <citation type="submission" date="2021-01" db="EMBL/GenBank/DDBJ databases">
        <authorList>
            <person name="Corre E."/>
            <person name="Pelletier E."/>
            <person name="Niang G."/>
            <person name="Scheremetjew M."/>
            <person name="Finn R."/>
            <person name="Kale V."/>
            <person name="Holt S."/>
            <person name="Cochrane G."/>
            <person name="Meng A."/>
            <person name="Brown T."/>
            <person name="Cohen L."/>
        </authorList>
    </citation>
    <scope>NUCLEOTIDE SEQUENCE</scope>
    <source>
        <strain evidence="8">CCMP 769</strain>
    </source>
</reference>
<feature type="compositionally biased region" description="Basic residues" evidence="5">
    <location>
        <begin position="110"/>
        <end position="122"/>
    </location>
</feature>
<proteinExistence type="predicted"/>
<dbReference type="PANTHER" id="PTHR45931">
    <property type="entry name" value="SI:CH211-59O9.10"/>
    <property type="match status" value="1"/>
</dbReference>
<sequence>MDGSASGTGAVTPPTTVTASIFRLLRRNRLGIAWIFVLIMVILMLLLTLRGVFGKITKFGLRVCLSISFFFLVFVLSISVKLCFNDDESSQEEESERAQELEPVPARGAAARHGRGIHNRSRRSQRRILNEFLSSATQATIDRLPMYIFQGTKQREKSEPDEEAGEAGASFECSICITEVDPGDKMRILPCLHQFHSECVDQWLLANAKCPTCKYSIL</sequence>
<accession>A0A7S2ZFW7</accession>
<evidence type="ECO:0000256" key="5">
    <source>
        <dbReference type="SAM" id="MobiDB-lite"/>
    </source>
</evidence>
<dbReference type="EMBL" id="HBHW01007729">
    <property type="protein sequence ID" value="CAE0037919.1"/>
    <property type="molecule type" value="Transcribed_RNA"/>
</dbReference>
<dbReference type="InterPro" id="IPR013083">
    <property type="entry name" value="Znf_RING/FYVE/PHD"/>
</dbReference>
<feature type="region of interest" description="Disordered" evidence="5">
    <location>
        <begin position="93"/>
        <end position="122"/>
    </location>
</feature>
<dbReference type="GO" id="GO:0006511">
    <property type="term" value="P:ubiquitin-dependent protein catabolic process"/>
    <property type="evidence" value="ECO:0007669"/>
    <property type="project" value="TreeGrafter"/>
</dbReference>
<dbReference type="InterPro" id="IPR001841">
    <property type="entry name" value="Znf_RING"/>
</dbReference>
<keyword evidence="2 4" id="KW-0863">Zinc-finger</keyword>
<feature type="transmembrane region" description="Helical" evidence="6">
    <location>
        <begin position="59"/>
        <end position="80"/>
    </location>
</feature>
<gene>
    <name evidence="8" type="ORF">RMAR00112_LOCUS5875</name>
</gene>
<dbReference type="SMART" id="SM00184">
    <property type="entry name" value="RING"/>
    <property type="match status" value="1"/>
</dbReference>
<evidence type="ECO:0000256" key="2">
    <source>
        <dbReference type="ARBA" id="ARBA00022771"/>
    </source>
</evidence>
<evidence type="ECO:0000313" key="8">
    <source>
        <dbReference type="EMBL" id="CAE0037919.1"/>
    </source>
</evidence>
<evidence type="ECO:0000259" key="7">
    <source>
        <dbReference type="PROSITE" id="PS50089"/>
    </source>
</evidence>
<evidence type="ECO:0000256" key="4">
    <source>
        <dbReference type="PROSITE-ProRule" id="PRU00175"/>
    </source>
</evidence>
<evidence type="ECO:0000256" key="6">
    <source>
        <dbReference type="SAM" id="Phobius"/>
    </source>
</evidence>
<keyword evidence="3" id="KW-0862">Zinc</keyword>
<dbReference type="InterPro" id="IPR051834">
    <property type="entry name" value="RING_finger_E3_ligase"/>
</dbReference>
<keyword evidence="1" id="KW-0479">Metal-binding</keyword>
<dbReference type="Pfam" id="PF13639">
    <property type="entry name" value="zf-RING_2"/>
    <property type="match status" value="1"/>
</dbReference>
<dbReference type="GO" id="GO:0005634">
    <property type="term" value="C:nucleus"/>
    <property type="evidence" value="ECO:0007669"/>
    <property type="project" value="TreeGrafter"/>
</dbReference>
<feature type="domain" description="RING-type" evidence="7">
    <location>
        <begin position="173"/>
        <end position="214"/>
    </location>
</feature>
<organism evidence="8">
    <name type="scientific">Rhodosorus marinus</name>
    <dbReference type="NCBI Taxonomy" id="101924"/>
    <lineage>
        <taxon>Eukaryota</taxon>
        <taxon>Rhodophyta</taxon>
        <taxon>Stylonematophyceae</taxon>
        <taxon>Stylonematales</taxon>
        <taxon>Stylonemataceae</taxon>
        <taxon>Rhodosorus</taxon>
    </lineage>
</organism>
<dbReference type="Gene3D" id="3.30.40.10">
    <property type="entry name" value="Zinc/RING finger domain, C3HC4 (zinc finger)"/>
    <property type="match status" value="1"/>
</dbReference>
<protein>
    <recommendedName>
        <fullName evidence="7">RING-type domain-containing protein</fullName>
    </recommendedName>
</protein>
<dbReference type="GO" id="GO:0008270">
    <property type="term" value="F:zinc ion binding"/>
    <property type="evidence" value="ECO:0007669"/>
    <property type="project" value="UniProtKB-KW"/>
</dbReference>
<evidence type="ECO:0000256" key="1">
    <source>
        <dbReference type="ARBA" id="ARBA00022723"/>
    </source>
</evidence>
<dbReference type="PANTHER" id="PTHR45931:SF3">
    <property type="entry name" value="RING ZINC FINGER-CONTAINING PROTEIN"/>
    <property type="match status" value="1"/>
</dbReference>
<feature type="transmembrane region" description="Helical" evidence="6">
    <location>
        <begin position="32"/>
        <end position="52"/>
    </location>
</feature>
<name>A0A7S2ZFW7_9RHOD</name>
<dbReference type="PROSITE" id="PS50089">
    <property type="entry name" value="ZF_RING_2"/>
    <property type="match status" value="1"/>
</dbReference>
<keyword evidence="6" id="KW-0472">Membrane</keyword>
<dbReference type="AlphaFoldDB" id="A0A7S2ZFW7"/>
<dbReference type="GO" id="GO:0061630">
    <property type="term" value="F:ubiquitin protein ligase activity"/>
    <property type="evidence" value="ECO:0007669"/>
    <property type="project" value="TreeGrafter"/>
</dbReference>
<evidence type="ECO:0000256" key="3">
    <source>
        <dbReference type="ARBA" id="ARBA00022833"/>
    </source>
</evidence>
<keyword evidence="6" id="KW-0812">Transmembrane</keyword>
<dbReference type="SUPFAM" id="SSF57850">
    <property type="entry name" value="RING/U-box"/>
    <property type="match status" value="1"/>
</dbReference>